<dbReference type="EMBL" id="SRYM01000020">
    <property type="protein sequence ID" value="TGY58024.1"/>
    <property type="molecule type" value="Genomic_DNA"/>
</dbReference>
<accession>A0A4S2ETT5</accession>
<feature type="transmembrane region" description="Helical" evidence="1">
    <location>
        <begin position="67"/>
        <end position="84"/>
    </location>
</feature>
<dbReference type="Proteomes" id="UP000310032">
    <property type="component" value="Unassembled WGS sequence"/>
</dbReference>
<sequence length="122" mass="14564">MSIHKVWYIVVILLLLSILYYYCNPEQYQLFPKCPFVSLTGYKCIGCGSQRVIHSLLHLDIAQAFKYNMLLVISIPYLGLLIYTEYYKKNLNLYSLIHNYKVTIGYLLLILTWWVFRNIWNL</sequence>
<proteinExistence type="predicted"/>
<reference evidence="2 3" key="1">
    <citation type="submission" date="2019-04" db="EMBL/GenBank/DDBJ databases">
        <title>Microbes associate with the intestines of laboratory mice.</title>
        <authorList>
            <person name="Navarre W."/>
            <person name="Wong E."/>
            <person name="Huang K."/>
            <person name="Tropini C."/>
            <person name="Ng K."/>
            <person name="Yu B."/>
        </authorList>
    </citation>
    <scope>NUCLEOTIDE SEQUENCE [LARGE SCALE GENOMIC DNA]</scope>
    <source>
        <strain evidence="2 3">NM39_I3</strain>
    </source>
</reference>
<comment type="caution">
    <text evidence="2">The sequence shown here is derived from an EMBL/GenBank/DDBJ whole genome shotgun (WGS) entry which is preliminary data.</text>
</comment>
<dbReference type="InterPro" id="IPR021215">
    <property type="entry name" value="DUF2752"/>
</dbReference>
<feature type="transmembrane region" description="Helical" evidence="1">
    <location>
        <begin position="6"/>
        <end position="23"/>
    </location>
</feature>
<gene>
    <name evidence="2" type="ORF">E5342_09135</name>
</gene>
<dbReference type="Pfam" id="PF10825">
    <property type="entry name" value="DUF2752"/>
    <property type="match status" value="1"/>
</dbReference>
<dbReference type="AlphaFoldDB" id="A0A4S2ETT5"/>
<evidence type="ECO:0000256" key="1">
    <source>
        <dbReference type="SAM" id="Phobius"/>
    </source>
</evidence>
<protein>
    <submittedName>
        <fullName evidence="2">DUF2752 domain-containing protein</fullName>
    </submittedName>
</protein>
<name>A0A4S2ETT5_PARDI</name>
<organism evidence="2 3">
    <name type="scientific">Parabacteroides distasonis</name>
    <dbReference type="NCBI Taxonomy" id="823"/>
    <lineage>
        <taxon>Bacteria</taxon>
        <taxon>Pseudomonadati</taxon>
        <taxon>Bacteroidota</taxon>
        <taxon>Bacteroidia</taxon>
        <taxon>Bacteroidales</taxon>
        <taxon>Tannerellaceae</taxon>
        <taxon>Parabacteroides</taxon>
    </lineage>
</organism>
<keyword evidence="1" id="KW-0812">Transmembrane</keyword>
<feature type="transmembrane region" description="Helical" evidence="1">
    <location>
        <begin position="96"/>
        <end position="116"/>
    </location>
</feature>
<keyword evidence="1" id="KW-0472">Membrane</keyword>
<evidence type="ECO:0000313" key="3">
    <source>
        <dbReference type="Proteomes" id="UP000310032"/>
    </source>
</evidence>
<keyword evidence="1" id="KW-1133">Transmembrane helix</keyword>
<dbReference type="RefSeq" id="WP_135959247.1">
    <property type="nucleotide sequence ID" value="NZ_SRYM01000020.1"/>
</dbReference>
<evidence type="ECO:0000313" key="2">
    <source>
        <dbReference type="EMBL" id="TGY58024.1"/>
    </source>
</evidence>